<sequence length="113" mass="13303">MNFRNLRILEIVKKEEKSITRVSSFATFYAIIYYLFYVQLTLYIRRYVLKRRDPVCLKFGAEEQASYARAFSSSLLQASHSKFRSELSHIDIIKSTVDLYSCVLYSDHNVIKS</sequence>
<dbReference type="EnsemblMetazoa" id="GPAI011450-RA">
    <property type="protein sequence ID" value="GPAI011450-PA"/>
    <property type="gene ID" value="GPAI011450"/>
</dbReference>
<dbReference type="VEuPathDB" id="VectorBase:GPAI011450"/>
<feature type="transmembrane region" description="Helical" evidence="1">
    <location>
        <begin position="26"/>
        <end position="44"/>
    </location>
</feature>
<accession>A0A1A9ZDL9</accession>
<name>A0A1A9ZDL9_GLOPL</name>
<keyword evidence="1" id="KW-0472">Membrane</keyword>
<keyword evidence="1" id="KW-1133">Transmembrane helix</keyword>
<dbReference type="Proteomes" id="UP000092445">
    <property type="component" value="Unassembled WGS sequence"/>
</dbReference>
<keyword evidence="3" id="KW-1185">Reference proteome</keyword>
<dbReference type="AlphaFoldDB" id="A0A1A9ZDL9"/>
<evidence type="ECO:0000313" key="3">
    <source>
        <dbReference type="Proteomes" id="UP000092445"/>
    </source>
</evidence>
<keyword evidence="1" id="KW-0812">Transmembrane</keyword>
<evidence type="ECO:0000313" key="2">
    <source>
        <dbReference type="EnsemblMetazoa" id="GPAI011450-PA"/>
    </source>
</evidence>
<reference evidence="3" key="1">
    <citation type="submission" date="2014-03" db="EMBL/GenBank/DDBJ databases">
        <authorList>
            <person name="Aksoy S."/>
            <person name="Warren W."/>
            <person name="Wilson R.K."/>
        </authorList>
    </citation>
    <scope>NUCLEOTIDE SEQUENCE [LARGE SCALE GENOMIC DNA]</scope>
    <source>
        <strain evidence="3">IAEA</strain>
    </source>
</reference>
<proteinExistence type="predicted"/>
<organism evidence="2 3">
    <name type="scientific">Glossina pallidipes</name>
    <name type="common">Tsetse fly</name>
    <dbReference type="NCBI Taxonomy" id="7398"/>
    <lineage>
        <taxon>Eukaryota</taxon>
        <taxon>Metazoa</taxon>
        <taxon>Ecdysozoa</taxon>
        <taxon>Arthropoda</taxon>
        <taxon>Hexapoda</taxon>
        <taxon>Insecta</taxon>
        <taxon>Pterygota</taxon>
        <taxon>Neoptera</taxon>
        <taxon>Endopterygota</taxon>
        <taxon>Diptera</taxon>
        <taxon>Brachycera</taxon>
        <taxon>Muscomorpha</taxon>
        <taxon>Hippoboscoidea</taxon>
        <taxon>Glossinidae</taxon>
        <taxon>Glossina</taxon>
    </lineage>
</organism>
<protein>
    <submittedName>
        <fullName evidence="2">Uncharacterized protein</fullName>
    </submittedName>
</protein>
<reference evidence="2" key="2">
    <citation type="submission" date="2020-05" db="UniProtKB">
        <authorList>
            <consortium name="EnsemblMetazoa"/>
        </authorList>
    </citation>
    <scope>IDENTIFICATION</scope>
    <source>
        <strain evidence="2">IAEA</strain>
    </source>
</reference>
<evidence type="ECO:0000256" key="1">
    <source>
        <dbReference type="SAM" id="Phobius"/>
    </source>
</evidence>